<dbReference type="EMBL" id="CADEHS020000527">
    <property type="protein sequence ID" value="CAG9953475.1"/>
    <property type="molecule type" value="Genomic_DNA"/>
</dbReference>
<name>A0ACA9UJ95_BIOOC</name>
<keyword evidence="2" id="KW-1185">Reference proteome</keyword>
<protein>
    <submittedName>
        <fullName evidence="1">Uncharacterized protein</fullName>
    </submittedName>
</protein>
<gene>
    <name evidence="1" type="ORF">CRV2_00019048</name>
</gene>
<comment type="caution">
    <text evidence="1">The sequence shown here is derived from an EMBL/GenBank/DDBJ whole genome shotgun (WGS) entry which is preliminary data.</text>
</comment>
<reference evidence="1" key="2">
    <citation type="submission" date="2021-10" db="EMBL/GenBank/DDBJ databases">
        <authorList>
            <person name="Piombo E."/>
        </authorList>
    </citation>
    <scope>NUCLEOTIDE SEQUENCE</scope>
</reference>
<organism evidence="1 2">
    <name type="scientific">Clonostachys rosea f. rosea IK726</name>
    <dbReference type="NCBI Taxonomy" id="1349383"/>
    <lineage>
        <taxon>Eukaryota</taxon>
        <taxon>Fungi</taxon>
        <taxon>Dikarya</taxon>
        <taxon>Ascomycota</taxon>
        <taxon>Pezizomycotina</taxon>
        <taxon>Sordariomycetes</taxon>
        <taxon>Hypocreomycetidae</taxon>
        <taxon>Hypocreales</taxon>
        <taxon>Bionectriaceae</taxon>
        <taxon>Clonostachys</taxon>
    </lineage>
</organism>
<sequence length="753" mass="85334">MSSIPSPVPKKKYVTRACDACKKRKSKCDGCEPCQRCIDSGLRCAYNSDYKRGSRRRTTRSLAQNQPPLTAAGEDASAGLESPSHVAAPINPNNDDRETIRIDHDSGDASVHAFLQKVSGHLAQVGRGLPRNLFSKEQGGLIEDNQASTFVLPSIETAKAYFDCFFDHANTTYRYLPKAEMFELLNRVYAENETVLSDHTNMAIILLIMGIGCIWTASWRNEPLPPWKRKSYDSPTKHFKLRLCLTLFLVNVFYKLVNRDLKGLETHSLQLWRFYKLNCSRYRLNTISLPHFLFTLKILTYCTQCQLEIASSQFNSAWMTLGWTIRLGQMIDIQREPTSCSPQEAHFRKSVLYAMFMVDRYLAIALGRPVAMQEHEITATLVMELHPAVSSRLGSQEEKLWVGIVAHVRLTMIMGHIVTQLYPATRNTTAPTEAAVAGLEKELFGWLSDVPEFFHPVQNEMSSREQAFYDVPWIFRRQQRTIRAAFFFANMLIYRDFLLREFLQQAPSTPRSGQCPERVRKCVDNAMAMLMLAAEFGVDEFKYNATFWMTSHFIFCAISILLVYLALYQESDDWNTIELVVEKAMKFHRKLDNSVNVYAQKLLDVSNPITSRNSLAYRDVLHTCVYTNDAGVQESRARVEVLRSLNSPSNTVVAHGPTPDWAAVQDQQGLPCGPSPRGTQLEDHDGELSIPRVAGQQEAERAAPGPYSAFEQHAMDTFGMNNGLDMIMGIGFDRAALPETFGIEGIDLFQQYH</sequence>
<proteinExistence type="predicted"/>
<dbReference type="Proteomes" id="UP000836387">
    <property type="component" value="Unassembled WGS sequence"/>
</dbReference>
<reference evidence="1" key="1">
    <citation type="submission" date="2020-04" db="EMBL/GenBank/DDBJ databases">
        <authorList>
            <person name="Broberg M."/>
        </authorList>
    </citation>
    <scope>NUCLEOTIDE SEQUENCE</scope>
</reference>
<evidence type="ECO:0000313" key="1">
    <source>
        <dbReference type="EMBL" id="CAG9953475.1"/>
    </source>
</evidence>
<evidence type="ECO:0000313" key="2">
    <source>
        <dbReference type="Proteomes" id="UP000836387"/>
    </source>
</evidence>
<accession>A0ACA9UJ95</accession>